<dbReference type="Proteomes" id="UP001295423">
    <property type="component" value="Unassembled WGS sequence"/>
</dbReference>
<dbReference type="PANTHER" id="PTHR30336">
    <property type="entry name" value="INNER MEMBRANE PROTEIN, PROBABLE PERMEASE"/>
    <property type="match status" value="1"/>
</dbReference>
<dbReference type="InterPro" id="IPR051599">
    <property type="entry name" value="Cell_Envelope_Assoc"/>
</dbReference>
<dbReference type="EMBL" id="CAKOGP040001803">
    <property type="protein sequence ID" value="CAJ1952444.1"/>
    <property type="molecule type" value="Genomic_DNA"/>
</dbReference>
<evidence type="ECO:0000313" key="4">
    <source>
        <dbReference type="Proteomes" id="UP001295423"/>
    </source>
</evidence>
<dbReference type="AlphaFoldDB" id="A0AAD2FT20"/>
<dbReference type="Gene3D" id="3.40.50.620">
    <property type="entry name" value="HUPs"/>
    <property type="match status" value="1"/>
</dbReference>
<reference evidence="3" key="1">
    <citation type="submission" date="2023-08" db="EMBL/GenBank/DDBJ databases">
        <authorList>
            <person name="Audoor S."/>
            <person name="Bilcke G."/>
        </authorList>
    </citation>
    <scope>NUCLEOTIDE SEQUENCE</scope>
</reference>
<keyword evidence="4" id="KW-1185">Reference proteome</keyword>
<evidence type="ECO:0000313" key="3">
    <source>
        <dbReference type="EMBL" id="CAJ1952444.1"/>
    </source>
</evidence>
<accession>A0AAD2FT20</accession>
<feature type="transmembrane region" description="Helical" evidence="1">
    <location>
        <begin position="28"/>
        <end position="53"/>
    </location>
</feature>
<keyword evidence="1" id="KW-1133">Transmembrane helix</keyword>
<name>A0AAD2FT20_9STRA</name>
<dbReference type="InterPro" id="IPR003848">
    <property type="entry name" value="DUF218"/>
</dbReference>
<feature type="domain" description="DUF218" evidence="2">
    <location>
        <begin position="84"/>
        <end position="238"/>
    </location>
</feature>
<dbReference type="GO" id="GO:0005886">
    <property type="term" value="C:plasma membrane"/>
    <property type="evidence" value="ECO:0007669"/>
    <property type="project" value="TreeGrafter"/>
</dbReference>
<keyword evidence="1" id="KW-0472">Membrane</keyword>
<organism evidence="3 4">
    <name type="scientific">Cylindrotheca closterium</name>
    <dbReference type="NCBI Taxonomy" id="2856"/>
    <lineage>
        <taxon>Eukaryota</taxon>
        <taxon>Sar</taxon>
        <taxon>Stramenopiles</taxon>
        <taxon>Ochrophyta</taxon>
        <taxon>Bacillariophyta</taxon>
        <taxon>Bacillariophyceae</taxon>
        <taxon>Bacillariophycidae</taxon>
        <taxon>Bacillariales</taxon>
        <taxon>Bacillariaceae</taxon>
        <taxon>Cylindrotheca</taxon>
    </lineage>
</organism>
<proteinExistence type="predicted"/>
<protein>
    <recommendedName>
        <fullName evidence="2">DUF218 domain-containing protein</fullName>
    </recommendedName>
</protein>
<dbReference type="Pfam" id="PF02698">
    <property type="entry name" value="DUF218"/>
    <property type="match status" value="1"/>
</dbReference>
<evidence type="ECO:0000256" key="1">
    <source>
        <dbReference type="SAM" id="Phobius"/>
    </source>
</evidence>
<dbReference type="PANTHER" id="PTHR30336:SF20">
    <property type="entry name" value="DUF218 DOMAIN-CONTAINING PROTEIN"/>
    <property type="match status" value="1"/>
</dbReference>
<dbReference type="InterPro" id="IPR014729">
    <property type="entry name" value="Rossmann-like_a/b/a_fold"/>
</dbReference>
<dbReference type="CDD" id="cd06259">
    <property type="entry name" value="YdcF-like"/>
    <property type="match status" value="1"/>
</dbReference>
<evidence type="ECO:0000259" key="2">
    <source>
        <dbReference type="Pfam" id="PF02698"/>
    </source>
</evidence>
<comment type="caution">
    <text evidence="3">The sequence shown here is derived from an EMBL/GenBank/DDBJ whole genome shotgun (WGS) entry which is preliminary data.</text>
</comment>
<sequence length="339" mass="37491">MVEVIATTKMAGKHRRARRRNLGSEKPLFSFPLVVMATLGFLSMIGIFVFLSINPDDPSSANTKTSAIYKNPDDLPNSLVKNLDVIMVLGGGVPESIDKPPVYVQRRCDDAAKIVGKYAELNGLKSTAAQEGGSSNIQVRGSSTHEALPILCLSAGTAHLPQALSSDGLPIWESTACAGYLQQSYGMSKNVYVETVSYDTISNAYFARATHTDVTGWRDILVITNQFHIERTKAIFDWIFVQVDSGKKKKRREKYRIHYLASPNVGLSEEAIAARVERERQSEKTVREKLVPKYKTLKAVWEFLNHSHSFYTSSKLLDRAKGNGDQIPSEAAKKSYGAT</sequence>
<keyword evidence="1" id="KW-0812">Transmembrane</keyword>
<gene>
    <name evidence="3" type="ORF">CYCCA115_LOCUS13556</name>
</gene>